<comment type="caution">
    <text evidence="1">The sequence shown here is derived from an EMBL/GenBank/DDBJ whole genome shotgun (WGS) entry which is preliminary data.</text>
</comment>
<dbReference type="SUPFAM" id="SSF50494">
    <property type="entry name" value="Trypsin-like serine proteases"/>
    <property type="match status" value="1"/>
</dbReference>
<evidence type="ECO:0000313" key="1">
    <source>
        <dbReference type="EMBL" id="PJC68975.1"/>
    </source>
</evidence>
<reference evidence="2" key="1">
    <citation type="submission" date="2017-09" db="EMBL/GenBank/DDBJ databases">
        <title>Depth-based differentiation of microbial function through sediment-hosted aquifers and enrichment of novel symbionts in the deep terrestrial subsurface.</title>
        <authorList>
            <person name="Probst A.J."/>
            <person name="Ladd B."/>
            <person name="Jarett J.K."/>
            <person name="Geller-Mcgrath D.E."/>
            <person name="Sieber C.M.K."/>
            <person name="Emerson J.B."/>
            <person name="Anantharaman K."/>
            <person name="Thomas B.C."/>
            <person name="Malmstrom R."/>
            <person name="Stieglmeier M."/>
            <person name="Klingl A."/>
            <person name="Woyke T."/>
            <person name="Ryan C.M."/>
            <person name="Banfield J.F."/>
        </authorList>
    </citation>
    <scope>NUCLEOTIDE SEQUENCE [LARGE SCALE GENOMIC DNA]</scope>
</reference>
<dbReference type="AlphaFoldDB" id="A0A2M8G796"/>
<evidence type="ECO:0000313" key="2">
    <source>
        <dbReference type="Proteomes" id="UP000229438"/>
    </source>
</evidence>
<proteinExistence type="predicted"/>
<sequence>MDQIHNIVYSTKKLGETSKYIPKASIDKLSYTAIPLKILSDQTDSQTEKTLGTATGFIYEYQEKYYLITNWHVVTGLNNETNVCPNLIEFPLQSSTKPFIRWKRYKVNLYADQEMGVPNWFVHPEFKEKVDVVALKIDIPKEILVHPINGIEFDQIKPAIADDIYILGFPYSYTGGGNFPIWKRGSIASEPDIDYILTLRSA</sequence>
<name>A0A2M8G796_UNCKA</name>
<dbReference type="EMBL" id="PFQS01000040">
    <property type="protein sequence ID" value="PJC68975.1"/>
    <property type="molecule type" value="Genomic_DNA"/>
</dbReference>
<gene>
    <name evidence="1" type="ORF">CO015_02080</name>
</gene>
<protein>
    <recommendedName>
        <fullName evidence="3">Serine protease</fullName>
    </recommendedName>
</protein>
<evidence type="ECO:0008006" key="3">
    <source>
        <dbReference type="Google" id="ProtNLM"/>
    </source>
</evidence>
<dbReference type="Proteomes" id="UP000229438">
    <property type="component" value="Unassembled WGS sequence"/>
</dbReference>
<accession>A0A2M8G796</accession>
<dbReference type="InterPro" id="IPR009003">
    <property type="entry name" value="Peptidase_S1_PA"/>
</dbReference>
<organism evidence="1 2">
    <name type="scientific">candidate division WWE3 bacterium CG_4_8_14_3_um_filter_42_11</name>
    <dbReference type="NCBI Taxonomy" id="1975076"/>
    <lineage>
        <taxon>Bacteria</taxon>
        <taxon>Katanobacteria</taxon>
    </lineage>
</organism>